<dbReference type="PANTHER" id="PTHR11579:SF28">
    <property type="entry name" value="PROTEIN-L-ISOASPARTATE O-METHYLTRANSFERASE 1"/>
    <property type="match status" value="1"/>
</dbReference>
<dbReference type="PANTHER" id="PTHR11579">
    <property type="entry name" value="PROTEIN-L-ISOASPARTATE O-METHYLTRANSFERASE"/>
    <property type="match status" value="1"/>
</dbReference>
<dbReference type="EMBL" id="KK198754">
    <property type="protein sequence ID" value="KCW83236.1"/>
    <property type="molecule type" value="Genomic_DNA"/>
</dbReference>
<dbReference type="GO" id="GO:0004719">
    <property type="term" value="F:protein-L-isoaspartate (D-aspartate) O-methyltransferase activity"/>
    <property type="evidence" value="ECO:0007669"/>
    <property type="project" value="InterPro"/>
</dbReference>
<dbReference type="InterPro" id="IPR000682">
    <property type="entry name" value="PCMT"/>
</dbReference>
<name>A0A059CYH4_EUCGR</name>
<dbReference type="InterPro" id="IPR029063">
    <property type="entry name" value="SAM-dependent_MTases_sf"/>
</dbReference>
<dbReference type="Gramene" id="KCW83236">
    <property type="protein sequence ID" value="KCW83236"/>
    <property type="gene ID" value="EUGRSUZ_B00176"/>
</dbReference>
<reference evidence="2" key="1">
    <citation type="submission" date="2013-07" db="EMBL/GenBank/DDBJ databases">
        <title>The genome of Eucalyptus grandis.</title>
        <authorList>
            <person name="Schmutz J."/>
            <person name="Hayes R."/>
            <person name="Myburg A."/>
            <person name="Tuskan G."/>
            <person name="Grattapaglia D."/>
            <person name="Rokhsar D.S."/>
        </authorList>
    </citation>
    <scope>NUCLEOTIDE SEQUENCE</scope>
    <source>
        <tissue evidence="2">Leaf extractions</tissue>
    </source>
</reference>
<dbReference type="SUPFAM" id="SSF53335">
    <property type="entry name" value="S-adenosyl-L-methionine-dependent methyltransferases"/>
    <property type="match status" value="1"/>
</dbReference>
<sequence length="190" mass="20374">MERYWTGRGISSNKGLVEQLQNYGVIRSKKVAEVMEKLDRGLFVPEGAPAYVDSPMPIGHNATISAPHMHATCLELLEKKLQPGMHALDIGSGTGYLTACFAMMVGLQGRAVGVEHISELVADSVKNVQRSAAAPLLKEGALSLHVGGMVVNCCLTYAGLMYVLPQGEKTVTVVLENSAFGFMPPLVFLD</sequence>
<organism evidence="2">
    <name type="scientific">Eucalyptus grandis</name>
    <name type="common">Flooded gum</name>
    <dbReference type="NCBI Taxonomy" id="71139"/>
    <lineage>
        <taxon>Eukaryota</taxon>
        <taxon>Viridiplantae</taxon>
        <taxon>Streptophyta</taxon>
        <taxon>Embryophyta</taxon>
        <taxon>Tracheophyta</taxon>
        <taxon>Spermatophyta</taxon>
        <taxon>Magnoliopsida</taxon>
        <taxon>eudicotyledons</taxon>
        <taxon>Gunneridae</taxon>
        <taxon>Pentapetalae</taxon>
        <taxon>rosids</taxon>
        <taxon>malvids</taxon>
        <taxon>Myrtales</taxon>
        <taxon>Myrtaceae</taxon>
        <taxon>Myrtoideae</taxon>
        <taxon>Eucalypteae</taxon>
        <taxon>Eucalyptus</taxon>
    </lineage>
</organism>
<evidence type="ECO:0008006" key="3">
    <source>
        <dbReference type="Google" id="ProtNLM"/>
    </source>
</evidence>
<proteinExistence type="inferred from homology"/>
<evidence type="ECO:0000256" key="1">
    <source>
        <dbReference type="ARBA" id="ARBA00005369"/>
    </source>
</evidence>
<dbReference type="Gene3D" id="3.40.50.150">
    <property type="entry name" value="Vaccinia Virus protein VP39"/>
    <property type="match status" value="1"/>
</dbReference>
<dbReference type="AlphaFoldDB" id="A0A059CYH4"/>
<protein>
    <recommendedName>
        <fullName evidence="3">Protein-L-isoaspartate O-methyltransferase</fullName>
    </recommendedName>
</protein>
<gene>
    <name evidence="2" type="ORF">EUGRSUZ_B00176</name>
</gene>
<dbReference type="Pfam" id="PF01135">
    <property type="entry name" value="PCMT"/>
    <property type="match status" value="1"/>
</dbReference>
<comment type="similarity">
    <text evidence="1">Belongs to the methyltransferase superfamily. L-isoaspartyl/D-aspartyl protein methyltransferase family.</text>
</comment>
<evidence type="ECO:0000313" key="2">
    <source>
        <dbReference type="EMBL" id="KCW83236.1"/>
    </source>
</evidence>
<accession>A0A059CYH4</accession>